<dbReference type="PANTHER" id="PTHR12110">
    <property type="entry name" value="HYDROXYPYRUVATE ISOMERASE"/>
    <property type="match status" value="1"/>
</dbReference>
<dbReference type="InterPro" id="IPR013022">
    <property type="entry name" value="Xyl_isomerase-like_TIM-brl"/>
</dbReference>
<name>A0A8X7NCC7_9BASI</name>
<accession>A0A8X7NCC7</accession>
<reference evidence="2" key="1">
    <citation type="submission" date="2016-04" db="EMBL/GenBank/DDBJ databases">
        <authorList>
            <person name="Nguyen H.D."/>
            <person name="Samba Siva P."/>
            <person name="Cullis J."/>
            <person name="Levesque C.A."/>
            <person name="Hambleton S."/>
        </authorList>
    </citation>
    <scope>NUCLEOTIDE SEQUENCE</scope>
    <source>
        <strain evidence="2">DAOMC 236422</strain>
    </source>
</reference>
<proteinExistence type="predicted"/>
<dbReference type="InterPro" id="IPR036237">
    <property type="entry name" value="Xyl_isomerase-like_sf"/>
</dbReference>
<organism evidence="2 3">
    <name type="scientific">Tilletia walkeri</name>
    <dbReference type="NCBI Taxonomy" id="117179"/>
    <lineage>
        <taxon>Eukaryota</taxon>
        <taxon>Fungi</taxon>
        <taxon>Dikarya</taxon>
        <taxon>Basidiomycota</taxon>
        <taxon>Ustilaginomycotina</taxon>
        <taxon>Exobasidiomycetes</taxon>
        <taxon>Tilletiales</taxon>
        <taxon>Tilletiaceae</taxon>
        <taxon>Tilletia</taxon>
    </lineage>
</organism>
<protein>
    <recommendedName>
        <fullName evidence="1">Xylose isomerase-like TIM barrel domain-containing protein</fullName>
    </recommendedName>
</protein>
<reference evidence="2" key="2">
    <citation type="journal article" date="2019" name="IMA Fungus">
        <title>Genome sequencing and comparison of five Tilletia species to identify candidate genes for the detection of regulated species infecting wheat.</title>
        <authorList>
            <person name="Nguyen H.D.T."/>
            <person name="Sultana T."/>
            <person name="Kesanakurti P."/>
            <person name="Hambleton S."/>
        </authorList>
    </citation>
    <scope>NUCLEOTIDE SEQUENCE</scope>
    <source>
        <strain evidence="2">DAOMC 236422</strain>
    </source>
</reference>
<gene>
    <name evidence="2" type="ORF">A4X09_0g1011</name>
</gene>
<evidence type="ECO:0000313" key="2">
    <source>
        <dbReference type="EMBL" id="KAE8271321.1"/>
    </source>
</evidence>
<feature type="domain" description="Xylose isomerase-like TIM barrel" evidence="1">
    <location>
        <begin position="286"/>
        <end position="447"/>
    </location>
</feature>
<dbReference type="InterPro" id="IPR050312">
    <property type="entry name" value="IolE/XylAMocC-like"/>
</dbReference>
<dbReference type="Pfam" id="PF01261">
    <property type="entry name" value="AP_endonuc_2"/>
    <property type="match status" value="1"/>
</dbReference>
<comment type="caution">
    <text evidence="2">The sequence shown here is derived from an EMBL/GenBank/DDBJ whole genome shotgun (WGS) entry which is preliminary data.</text>
</comment>
<evidence type="ECO:0000313" key="3">
    <source>
        <dbReference type="Proteomes" id="UP000078113"/>
    </source>
</evidence>
<dbReference type="AlphaFoldDB" id="A0A8X7NCC7"/>
<dbReference type="Gene3D" id="3.20.20.150">
    <property type="entry name" value="Divalent-metal-dependent TIM barrel enzymes"/>
    <property type="match status" value="2"/>
</dbReference>
<dbReference type="Proteomes" id="UP000078113">
    <property type="component" value="Unassembled WGS sequence"/>
</dbReference>
<keyword evidence="3" id="KW-1185">Reference proteome</keyword>
<sequence>MTPVMPKVRLDQPPFCIFSLSAGSSTIGQHSLIRKLEIIAQRGFHSVELMQDDLTAFAESEEFESIYRQASLGTAPPSPRGKDEKTTAMTERLTFNAFGPCTPSDLHREVAAAAYIGQLSQSLGIQIASLQPLRDFEGWADADSRLEAFRRTTSRFEVMHALGTNLLFICSNCQPVGNLVPAEEYRQRAGSDLAELADLAQAWRPLDSSARWSELGLDDPIELIARTFPHQPSMAPLSPPESRRGSAFATGQDYEMSATAATQSSASALGDLPLPFHSHHGRYQPIEIGYEALSWGTHVDLWRSAWDIVECADRPQIGIVLDSFNTIGREWADPCSPSGISQPEEEADARLHDSIEMMGHLLSTKADKIFFLQIADARRVAVPLNPSPNETEPRSSRMIWSRSNRLFPLEAERGAFLPIVDFVRKVEEIGYRGPWSIEVFSDSIHEKGEGVPVTHVDRGYRSLQRLIAAVRSS</sequence>
<dbReference type="EMBL" id="LWDG02000021">
    <property type="protein sequence ID" value="KAE8271321.1"/>
    <property type="molecule type" value="Genomic_DNA"/>
</dbReference>
<dbReference type="SUPFAM" id="SSF51658">
    <property type="entry name" value="Xylose isomerase-like"/>
    <property type="match status" value="2"/>
</dbReference>
<evidence type="ECO:0000259" key="1">
    <source>
        <dbReference type="Pfam" id="PF01261"/>
    </source>
</evidence>
<dbReference type="PANTHER" id="PTHR12110:SF21">
    <property type="entry name" value="XYLOSE ISOMERASE-LIKE TIM BARREL DOMAIN-CONTAINING PROTEIN"/>
    <property type="match status" value="1"/>
</dbReference>